<gene>
    <name evidence="1" type="ORF">Mucpa_6480</name>
</gene>
<evidence type="ECO:0000313" key="2">
    <source>
        <dbReference type="Proteomes" id="UP000002774"/>
    </source>
</evidence>
<reference evidence="1" key="1">
    <citation type="submission" date="2011-09" db="EMBL/GenBank/DDBJ databases">
        <title>The permanent draft genome of Mucilaginibacter paludis DSM 18603.</title>
        <authorList>
            <consortium name="US DOE Joint Genome Institute (JGI-PGF)"/>
            <person name="Lucas S."/>
            <person name="Han J."/>
            <person name="Lapidus A."/>
            <person name="Bruce D."/>
            <person name="Goodwin L."/>
            <person name="Pitluck S."/>
            <person name="Peters L."/>
            <person name="Kyrpides N."/>
            <person name="Mavromatis K."/>
            <person name="Ivanova N."/>
            <person name="Mikhailova N."/>
            <person name="Held B."/>
            <person name="Detter J.C."/>
            <person name="Tapia R."/>
            <person name="Han C."/>
            <person name="Land M."/>
            <person name="Hauser L."/>
            <person name="Markowitz V."/>
            <person name="Cheng J.-F."/>
            <person name="Hugenholtz P."/>
            <person name="Woyke T."/>
            <person name="Wu D."/>
            <person name="Tindall B."/>
            <person name="Brambilla E."/>
            <person name="Klenk H.-P."/>
            <person name="Eisen J.A."/>
        </authorList>
    </citation>
    <scope>NUCLEOTIDE SEQUENCE [LARGE SCALE GENOMIC DNA]</scope>
    <source>
        <strain evidence="1">DSM 18603</strain>
    </source>
</reference>
<dbReference type="HOGENOM" id="CLU_3202201_0_0_10"/>
<keyword evidence="2" id="KW-1185">Reference proteome</keyword>
<organism evidence="1 2">
    <name type="scientific">Mucilaginibacter paludis DSM 18603</name>
    <dbReference type="NCBI Taxonomy" id="714943"/>
    <lineage>
        <taxon>Bacteria</taxon>
        <taxon>Pseudomonadati</taxon>
        <taxon>Bacteroidota</taxon>
        <taxon>Sphingobacteriia</taxon>
        <taxon>Sphingobacteriales</taxon>
        <taxon>Sphingobacteriaceae</taxon>
        <taxon>Mucilaginibacter</taxon>
    </lineage>
</organism>
<proteinExistence type="predicted"/>
<accession>H1Y9N1</accession>
<dbReference type="Proteomes" id="UP000002774">
    <property type="component" value="Chromosome"/>
</dbReference>
<sequence length="45" mass="5249">MPGFVVYSWGNYKIPVKLRSKIINVQSKTNFTPDYRLSTLNLLVF</sequence>
<name>H1Y9N1_9SPHI</name>
<dbReference type="STRING" id="714943.Mucpa_6480"/>
<evidence type="ECO:0000313" key="1">
    <source>
        <dbReference type="EMBL" id="EHQ30533.1"/>
    </source>
</evidence>
<dbReference type="AlphaFoldDB" id="H1Y9N1"/>
<protein>
    <submittedName>
        <fullName evidence="1">Uncharacterized protein</fullName>
    </submittedName>
</protein>
<dbReference type="EMBL" id="CM001403">
    <property type="protein sequence ID" value="EHQ30533.1"/>
    <property type="molecule type" value="Genomic_DNA"/>
</dbReference>